<name>A0A4Z2HK44_9TELE</name>
<protein>
    <submittedName>
        <fullName evidence="2">Uncharacterized protein</fullName>
    </submittedName>
</protein>
<gene>
    <name evidence="2" type="ORF">EYF80_023834</name>
</gene>
<proteinExistence type="predicted"/>
<dbReference type="EMBL" id="SRLO01000227">
    <property type="protein sequence ID" value="TNN65961.1"/>
    <property type="molecule type" value="Genomic_DNA"/>
</dbReference>
<sequence>MAFSAANCVHVLGRRARITREFQPRGNPRAASGTPRSLEPCLNTDATFLLPSDAEEEEEEDEEDEEDEQMKARP</sequence>
<evidence type="ECO:0000256" key="1">
    <source>
        <dbReference type="SAM" id="MobiDB-lite"/>
    </source>
</evidence>
<dbReference type="Proteomes" id="UP000314294">
    <property type="component" value="Unassembled WGS sequence"/>
</dbReference>
<dbReference type="AlphaFoldDB" id="A0A4Z2HK44"/>
<evidence type="ECO:0000313" key="3">
    <source>
        <dbReference type="Proteomes" id="UP000314294"/>
    </source>
</evidence>
<keyword evidence="3" id="KW-1185">Reference proteome</keyword>
<feature type="region of interest" description="Disordered" evidence="1">
    <location>
        <begin position="20"/>
        <end position="74"/>
    </location>
</feature>
<reference evidence="2 3" key="1">
    <citation type="submission" date="2019-03" db="EMBL/GenBank/DDBJ databases">
        <title>First draft genome of Liparis tanakae, snailfish: a comprehensive survey of snailfish specific genes.</title>
        <authorList>
            <person name="Kim W."/>
            <person name="Song I."/>
            <person name="Jeong J.-H."/>
            <person name="Kim D."/>
            <person name="Kim S."/>
            <person name="Ryu S."/>
            <person name="Song J.Y."/>
            <person name="Lee S.K."/>
        </authorList>
    </citation>
    <scope>NUCLEOTIDE SEQUENCE [LARGE SCALE GENOMIC DNA]</scope>
    <source>
        <tissue evidence="2">Muscle</tissue>
    </source>
</reference>
<organism evidence="2 3">
    <name type="scientific">Liparis tanakae</name>
    <name type="common">Tanaka's snailfish</name>
    <dbReference type="NCBI Taxonomy" id="230148"/>
    <lineage>
        <taxon>Eukaryota</taxon>
        <taxon>Metazoa</taxon>
        <taxon>Chordata</taxon>
        <taxon>Craniata</taxon>
        <taxon>Vertebrata</taxon>
        <taxon>Euteleostomi</taxon>
        <taxon>Actinopterygii</taxon>
        <taxon>Neopterygii</taxon>
        <taxon>Teleostei</taxon>
        <taxon>Neoteleostei</taxon>
        <taxon>Acanthomorphata</taxon>
        <taxon>Eupercaria</taxon>
        <taxon>Perciformes</taxon>
        <taxon>Cottioidei</taxon>
        <taxon>Cottales</taxon>
        <taxon>Liparidae</taxon>
        <taxon>Liparis</taxon>
    </lineage>
</organism>
<feature type="compositionally biased region" description="Acidic residues" evidence="1">
    <location>
        <begin position="53"/>
        <end position="68"/>
    </location>
</feature>
<accession>A0A4Z2HK44</accession>
<comment type="caution">
    <text evidence="2">The sequence shown here is derived from an EMBL/GenBank/DDBJ whole genome shotgun (WGS) entry which is preliminary data.</text>
</comment>
<evidence type="ECO:0000313" key="2">
    <source>
        <dbReference type="EMBL" id="TNN65961.1"/>
    </source>
</evidence>